<dbReference type="Proteomes" id="UP000022835">
    <property type="component" value="Unassembled WGS sequence"/>
</dbReference>
<evidence type="ECO:0000313" key="10">
    <source>
        <dbReference type="Proteomes" id="UP000022835"/>
    </source>
</evidence>
<evidence type="ECO:0000256" key="2">
    <source>
        <dbReference type="ARBA" id="ARBA00022448"/>
    </source>
</evidence>
<evidence type="ECO:0000256" key="6">
    <source>
        <dbReference type="ARBA" id="ARBA00023136"/>
    </source>
</evidence>
<evidence type="ECO:0000313" key="9">
    <source>
        <dbReference type="EMBL" id="KDE97554.1"/>
    </source>
</evidence>
<name>A0A064CA86_9MYCO</name>
<dbReference type="STRING" id="1440774.Y900_001060"/>
<feature type="transmembrane region" description="Helical" evidence="7">
    <location>
        <begin position="100"/>
        <end position="121"/>
    </location>
</feature>
<dbReference type="RefSeq" id="WP_036337965.1">
    <property type="nucleotide sequence ID" value="NZ_JALN02000001.1"/>
</dbReference>
<protein>
    <recommendedName>
        <fullName evidence="8">ABC transmembrane type-1 domain-containing protein</fullName>
    </recommendedName>
</protein>
<feature type="transmembrane region" description="Helical" evidence="7">
    <location>
        <begin position="133"/>
        <end position="165"/>
    </location>
</feature>
<dbReference type="EMBL" id="JALN02000001">
    <property type="protein sequence ID" value="KDE97554.1"/>
    <property type="molecule type" value="Genomic_DNA"/>
</dbReference>
<reference evidence="9" key="1">
    <citation type="submission" date="2014-05" db="EMBL/GenBank/DDBJ databases">
        <title>Genome sequence of Mycobacterium aromaticivorans strain JS19b1T (= DSM 45407T).</title>
        <authorList>
            <person name="Kwak Y."/>
            <person name="Park G.-S."/>
            <person name="Li Q.X."/>
            <person name="Lee S.-E."/>
            <person name="Shin J.-H."/>
        </authorList>
    </citation>
    <scope>NUCLEOTIDE SEQUENCE [LARGE SCALE GENOMIC DNA]</scope>
    <source>
        <strain evidence="9">JS19b1</strain>
    </source>
</reference>
<comment type="caution">
    <text evidence="9">The sequence shown here is derived from an EMBL/GenBank/DDBJ whole genome shotgun (WGS) entry which is preliminary data.</text>
</comment>
<dbReference type="eggNOG" id="COG0601">
    <property type="taxonomic scope" value="Bacteria"/>
</dbReference>
<dbReference type="SUPFAM" id="SSF161098">
    <property type="entry name" value="MetI-like"/>
    <property type="match status" value="1"/>
</dbReference>
<dbReference type="InterPro" id="IPR045621">
    <property type="entry name" value="BPD_transp_1_N"/>
</dbReference>
<dbReference type="PROSITE" id="PS50928">
    <property type="entry name" value="ABC_TM1"/>
    <property type="match status" value="1"/>
</dbReference>
<comment type="subcellular location">
    <subcellularLocation>
        <location evidence="1 7">Cell membrane</location>
        <topology evidence="1 7">Multi-pass membrane protein</topology>
    </subcellularLocation>
</comment>
<accession>A0A064CA86</accession>
<feature type="transmembrane region" description="Helical" evidence="7">
    <location>
        <begin position="243"/>
        <end position="269"/>
    </location>
</feature>
<dbReference type="Pfam" id="PF00528">
    <property type="entry name" value="BPD_transp_1"/>
    <property type="match status" value="1"/>
</dbReference>
<dbReference type="GO" id="GO:0005886">
    <property type="term" value="C:plasma membrane"/>
    <property type="evidence" value="ECO:0007669"/>
    <property type="project" value="UniProtKB-SubCell"/>
</dbReference>
<evidence type="ECO:0000256" key="1">
    <source>
        <dbReference type="ARBA" id="ARBA00004651"/>
    </source>
</evidence>
<keyword evidence="6 7" id="KW-0472">Membrane</keyword>
<dbReference type="GO" id="GO:0055085">
    <property type="term" value="P:transmembrane transport"/>
    <property type="evidence" value="ECO:0007669"/>
    <property type="project" value="InterPro"/>
</dbReference>
<evidence type="ECO:0000259" key="8">
    <source>
        <dbReference type="PROSITE" id="PS50928"/>
    </source>
</evidence>
<dbReference type="AlphaFoldDB" id="A0A064CA86"/>
<dbReference type="CDD" id="cd06261">
    <property type="entry name" value="TM_PBP2"/>
    <property type="match status" value="1"/>
</dbReference>
<keyword evidence="10" id="KW-1185">Reference proteome</keyword>
<keyword evidence="4 7" id="KW-0812">Transmembrane</keyword>
<evidence type="ECO:0000256" key="7">
    <source>
        <dbReference type="RuleBase" id="RU363032"/>
    </source>
</evidence>
<evidence type="ECO:0000256" key="3">
    <source>
        <dbReference type="ARBA" id="ARBA00022475"/>
    </source>
</evidence>
<feature type="transmembrane region" description="Helical" evidence="7">
    <location>
        <begin position="12"/>
        <end position="30"/>
    </location>
</feature>
<feature type="transmembrane region" description="Helical" evidence="7">
    <location>
        <begin position="185"/>
        <end position="207"/>
    </location>
</feature>
<dbReference type="InterPro" id="IPR000515">
    <property type="entry name" value="MetI-like"/>
</dbReference>
<evidence type="ECO:0000256" key="5">
    <source>
        <dbReference type="ARBA" id="ARBA00022989"/>
    </source>
</evidence>
<keyword evidence="5 7" id="KW-1133">Transmembrane helix</keyword>
<dbReference type="Pfam" id="PF19300">
    <property type="entry name" value="BPD_transp_1_N"/>
    <property type="match status" value="1"/>
</dbReference>
<feature type="transmembrane region" description="Helical" evidence="7">
    <location>
        <begin position="289"/>
        <end position="312"/>
    </location>
</feature>
<keyword evidence="2 7" id="KW-0813">Transport</keyword>
<dbReference type="PANTHER" id="PTHR43163:SF6">
    <property type="entry name" value="DIPEPTIDE TRANSPORT SYSTEM PERMEASE PROTEIN DPPB-RELATED"/>
    <property type="match status" value="1"/>
</dbReference>
<evidence type="ECO:0000256" key="4">
    <source>
        <dbReference type="ARBA" id="ARBA00022692"/>
    </source>
</evidence>
<dbReference type="InterPro" id="IPR035906">
    <property type="entry name" value="MetI-like_sf"/>
</dbReference>
<sequence>MLRYLSQKISYLVLTLIAVVATNFVLFHLMPGDPVTHIARGQHLDAEAIARLRTYYGLDQPMASQFVTYLQNLLRGDLGFSYTYQASVGPIVVKALANTLILVTVSTLLVILLGVLIGVFAASRRGTRTDSGLVIGSLVFWSLPTFWVGMLLIFVFAVTLGWFPIAGMYTADALYPTAFTRMADLARHLVLPTVAMVLVDIAQFVLITRSSLLATLSEDYMTTARAKGLTPRRVLWRHGVRNALLPVVTATTLYASATVGGTIQVETVFSWPGMGQLIYLSVIRRDYPVMEACFLIFAVVVVLANFASDLVYRMLDPRVRLT</sequence>
<keyword evidence="3" id="KW-1003">Cell membrane</keyword>
<proteinExistence type="inferred from homology"/>
<dbReference type="PANTHER" id="PTHR43163">
    <property type="entry name" value="DIPEPTIDE TRANSPORT SYSTEM PERMEASE PROTEIN DPPB-RELATED"/>
    <property type="match status" value="1"/>
</dbReference>
<organism evidence="9 10">
    <name type="scientific">Mycolicibacterium aromaticivorans JS19b1 = JCM 16368</name>
    <dbReference type="NCBI Taxonomy" id="1440774"/>
    <lineage>
        <taxon>Bacteria</taxon>
        <taxon>Bacillati</taxon>
        <taxon>Actinomycetota</taxon>
        <taxon>Actinomycetes</taxon>
        <taxon>Mycobacteriales</taxon>
        <taxon>Mycobacteriaceae</taxon>
        <taxon>Mycolicibacterium</taxon>
    </lineage>
</organism>
<gene>
    <name evidence="9" type="ORF">Y900_001060</name>
</gene>
<comment type="similarity">
    <text evidence="7">Belongs to the binding-protein-dependent transport system permease family.</text>
</comment>
<dbReference type="Gene3D" id="1.10.3720.10">
    <property type="entry name" value="MetI-like"/>
    <property type="match status" value="1"/>
</dbReference>
<feature type="domain" description="ABC transmembrane type-1" evidence="8">
    <location>
        <begin position="96"/>
        <end position="308"/>
    </location>
</feature>